<dbReference type="GO" id="GO:0005524">
    <property type="term" value="F:ATP binding"/>
    <property type="evidence" value="ECO:0007669"/>
    <property type="project" value="UniProtKB-UniRule"/>
</dbReference>
<reference evidence="7" key="1">
    <citation type="submission" date="2020-05" db="EMBL/GenBank/DDBJ databases">
        <title>Phylogenomic resolution of chytrid fungi.</title>
        <authorList>
            <person name="Stajich J.E."/>
            <person name="Amses K."/>
            <person name="Simmons R."/>
            <person name="Seto K."/>
            <person name="Myers J."/>
            <person name="Bonds A."/>
            <person name="Quandt C.A."/>
            <person name="Barry K."/>
            <person name="Liu P."/>
            <person name="Grigoriev I."/>
            <person name="Longcore J.E."/>
            <person name="James T.Y."/>
        </authorList>
    </citation>
    <scope>NUCLEOTIDE SEQUENCE</scope>
    <source>
        <strain evidence="7">JEL0318</strain>
    </source>
</reference>
<dbReference type="InterPro" id="IPR027417">
    <property type="entry name" value="P-loop_NTPase"/>
</dbReference>
<evidence type="ECO:0000256" key="1">
    <source>
        <dbReference type="ARBA" id="ARBA00022741"/>
    </source>
</evidence>
<dbReference type="PROSITE" id="PS50067">
    <property type="entry name" value="KINESIN_MOTOR_2"/>
    <property type="match status" value="1"/>
</dbReference>
<sequence>MAAIPSNEAGTSDPSTSSSAPTTIRIFSRIRPPKIRSKLSYNPDRHWVTPVQPASDPNDAAARARIGFRVPREQAAGMVNHQKESYEFAFDRVLDTDVSQDEVFDVVAKPVVNSVLEGYNGTIFAYGQTGSGKTYTISGGTATYPERGIIPRSLEYIFKEITKVANFPRSDFHFEVSISYLEIYNETGYDLLDSTREAQRLEDLPKVALQEDSDERIHLRNLSCLPATTTEEALNLLFVGETNRTIAETPSNPASSRSHCLFIVSITSRKEGETRIRRSKLHLVDLAGSERVSRTGIDGLILKEAKYINLSLHYLEQVIVALHEKALGKRAHIPYRNSMMTSVLRDSLGGNCKTVMVATCAVEDELIDESISTCRFAQRVALIANNAMLNEEMDPQLVIARLKREVARLRAELAIARGEGSEGDGDELPEYEKQRVKQAVDDYIGDKSAEAALVFSDFRKISEAFRIFKGYSLRGGSPATGDQGGGLTTTAFPSNPAPAPDNEEVERLRRLVEHRDNEIGVLVGMVNQHKSGGRVASMDVNAGIKKEMQDVLRSRLAGGSRSDGNLSSPNATTPTGSVPILSTEKAKAFDIFKSGHPSGTWIDGQKEGLRDKIVEVKALGAQMFRLKTDVDVLRSKLAEPTDGTPEKENEKAETKTQFLQQLSRYKEVYKKVKDMKLEIEHIQHLLGQAGHRLRRDFEHWYVNVYLATETPTPTTGSDDFTSDSAYGSAQSRSTFLSPRDSSVSLVDEREGSHGFERSRSRAGEGGSLGHAGRRSYGSSSSMMSERNLTAPSDGASAVASIKRAQELLSQLEGSKSFASAPDLFHPSGSDLQPKPSPKSSQSFLATNPYAGTPPPVPTAETASARLSGGSRTSSRASAHPASVSEDIEAFYKAREGLLRRVSGT</sequence>
<accession>A0AAD5X425</accession>
<feature type="compositionally biased region" description="Low complexity" evidence="5">
    <location>
        <begin position="11"/>
        <end position="23"/>
    </location>
</feature>
<dbReference type="PANTHER" id="PTHR47968">
    <property type="entry name" value="CENTROMERE PROTEIN E"/>
    <property type="match status" value="1"/>
</dbReference>
<feature type="domain" description="Kinesin motor" evidence="6">
    <location>
        <begin position="23"/>
        <end position="383"/>
    </location>
</feature>
<evidence type="ECO:0000256" key="5">
    <source>
        <dbReference type="SAM" id="MobiDB-lite"/>
    </source>
</evidence>
<protein>
    <recommendedName>
        <fullName evidence="4">Kinesin-like protein</fullName>
    </recommendedName>
</protein>
<feature type="compositionally biased region" description="Low complexity" evidence="5">
    <location>
        <begin position="862"/>
        <end position="878"/>
    </location>
</feature>
<dbReference type="GO" id="GO:0008017">
    <property type="term" value="F:microtubule binding"/>
    <property type="evidence" value="ECO:0007669"/>
    <property type="project" value="InterPro"/>
</dbReference>
<evidence type="ECO:0000313" key="8">
    <source>
        <dbReference type="Proteomes" id="UP001212841"/>
    </source>
</evidence>
<keyword evidence="4" id="KW-0493">Microtubule</keyword>
<feature type="binding site" evidence="3">
    <location>
        <begin position="127"/>
        <end position="134"/>
    </location>
    <ligand>
        <name>ATP</name>
        <dbReference type="ChEBI" id="CHEBI:30616"/>
    </ligand>
</feature>
<evidence type="ECO:0000256" key="4">
    <source>
        <dbReference type="RuleBase" id="RU000394"/>
    </source>
</evidence>
<dbReference type="Pfam" id="PF23735">
    <property type="entry name" value="KIF9"/>
    <property type="match status" value="1"/>
</dbReference>
<feature type="region of interest" description="Disordered" evidence="5">
    <location>
        <begin position="1"/>
        <end position="26"/>
    </location>
</feature>
<name>A0AAD5X425_9FUNG</name>
<feature type="region of interest" description="Disordered" evidence="5">
    <location>
        <begin position="479"/>
        <end position="503"/>
    </location>
</feature>
<dbReference type="GO" id="GO:0003777">
    <property type="term" value="F:microtubule motor activity"/>
    <property type="evidence" value="ECO:0007669"/>
    <property type="project" value="InterPro"/>
</dbReference>
<dbReference type="InterPro" id="IPR056524">
    <property type="entry name" value="KIF6/9_C"/>
</dbReference>
<dbReference type="GO" id="GO:0005874">
    <property type="term" value="C:microtubule"/>
    <property type="evidence" value="ECO:0007669"/>
    <property type="project" value="UniProtKB-KW"/>
</dbReference>
<feature type="compositionally biased region" description="Polar residues" evidence="5">
    <location>
        <begin position="562"/>
        <end position="576"/>
    </location>
</feature>
<dbReference type="PROSITE" id="PS00411">
    <property type="entry name" value="KINESIN_MOTOR_1"/>
    <property type="match status" value="1"/>
</dbReference>
<keyword evidence="8" id="KW-1185">Reference proteome</keyword>
<dbReference type="InterPro" id="IPR019821">
    <property type="entry name" value="Kinesin_motor_CS"/>
</dbReference>
<dbReference type="InterPro" id="IPR027640">
    <property type="entry name" value="Kinesin-like_fam"/>
</dbReference>
<dbReference type="Gene3D" id="3.40.850.10">
    <property type="entry name" value="Kinesin motor domain"/>
    <property type="match status" value="1"/>
</dbReference>
<feature type="region of interest" description="Disordered" evidence="5">
    <location>
        <begin position="819"/>
        <end position="885"/>
    </location>
</feature>
<dbReference type="SUPFAM" id="SSF52540">
    <property type="entry name" value="P-loop containing nucleoside triphosphate hydrolases"/>
    <property type="match status" value="1"/>
</dbReference>
<feature type="region of interest" description="Disordered" evidence="5">
    <location>
        <begin position="711"/>
        <end position="791"/>
    </location>
</feature>
<dbReference type="Pfam" id="PF00225">
    <property type="entry name" value="Kinesin"/>
    <property type="match status" value="1"/>
</dbReference>
<evidence type="ECO:0000256" key="3">
    <source>
        <dbReference type="PROSITE-ProRule" id="PRU00283"/>
    </source>
</evidence>
<keyword evidence="2 3" id="KW-0067">ATP-binding</keyword>
<dbReference type="GO" id="GO:0007018">
    <property type="term" value="P:microtubule-based movement"/>
    <property type="evidence" value="ECO:0007669"/>
    <property type="project" value="InterPro"/>
</dbReference>
<dbReference type="AlphaFoldDB" id="A0AAD5X425"/>
<dbReference type="PANTHER" id="PTHR47968:SF67">
    <property type="entry name" value="KINESIN MOTOR DOMAIN-CONTAINING PROTEIN"/>
    <property type="match status" value="1"/>
</dbReference>
<organism evidence="7 8">
    <name type="scientific">Rhizophlyctis rosea</name>
    <dbReference type="NCBI Taxonomy" id="64517"/>
    <lineage>
        <taxon>Eukaryota</taxon>
        <taxon>Fungi</taxon>
        <taxon>Fungi incertae sedis</taxon>
        <taxon>Chytridiomycota</taxon>
        <taxon>Chytridiomycota incertae sedis</taxon>
        <taxon>Chytridiomycetes</taxon>
        <taxon>Rhizophlyctidales</taxon>
        <taxon>Rhizophlyctidaceae</taxon>
        <taxon>Rhizophlyctis</taxon>
    </lineage>
</organism>
<feature type="compositionally biased region" description="Low complexity" evidence="5">
    <location>
        <begin position="774"/>
        <end position="784"/>
    </location>
</feature>
<feature type="region of interest" description="Disordered" evidence="5">
    <location>
        <begin position="557"/>
        <end position="578"/>
    </location>
</feature>
<dbReference type="Proteomes" id="UP001212841">
    <property type="component" value="Unassembled WGS sequence"/>
</dbReference>
<dbReference type="PRINTS" id="PR00380">
    <property type="entry name" value="KINESINHEAVY"/>
</dbReference>
<gene>
    <name evidence="7" type="primary">KIF6</name>
    <name evidence="7" type="ORF">HK097_010016</name>
</gene>
<dbReference type="EMBL" id="JADGJD010000071">
    <property type="protein sequence ID" value="KAJ3055592.1"/>
    <property type="molecule type" value="Genomic_DNA"/>
</dbReference>
<feature type="compositionally biased region" description="Basic and acidic residues" evidence="5">
    <location>
        <begin position="746"/>
        <end position="762"/>
    </location>
</feature>
<dbReference type="InterPro" id="IPR001752">
    <property type="entry name" value="Kinesin_motor_dom"/>
</dbReference>
<keyword evidence="3 4" id="KW-0505">Motor protein</keyword>
<evidence type="ECO:0000256" key="2">
    <source>
        <dbReference type="ARBA" id="ARBA00022840"/>
    </source>
</evidence>
<dbReference type="InterPro" id="IPR036961">
    <property type="entry name" value="Kinesin_motor_dom_sf"/>
</dbReference>
<comment type="similarity">
    <text evidence="3 4">Belongs to the TRAFAC class myosin-kinesin ATPase superfamily. Kinesin family.</text>
</comment>
<keyword evidence="1 3" id="KW-0547">Nucleotide-binding</keyword>
<dbReference type="SMART" id="SM00129">
    <property type="entry name" value="KISc"/>
    <property type="match status" value="1"/>
</dbReference>
<evidence type="ECO:0000259" key="6">
    <source>
        <dbReference type="PROSITE" id="PS50067"/>
    </source>
</evidence>
<evidence type="ECO:0000313" key="7">
    <source>
        <dbReference type="EMBL" id="KAJ3055592.1"/>
    </source>
</evidence>
<proteinExistence type="inferred from homology"/>
<comment type="caution">
    <text evidence="7">The sequence shown here is derived from an EMBL/GenBank/DDBJ whole genome shotgun (WGS) entry which is preliminary data.</text>
</comment>
<feature type="compositionally biased region" description="Polar residues" evidence="5">
    <location>
        <begin position="711"/>
        <end position="744"/>
    </location>
</feature>